<evidence type="ECO:0000256" key="10">
    <source>
        <dbReference type="ARBA" id="ARBA00022837"/>
    </source>
</evidence>
<dbReference type="STRING" id="6573.A0A210QIM5"/>
<evidence type="ECO:0000313" key="17">
    <source>
        <dbReference type="EMBL" id="OWF48613.1"/>
    </source>
</evidence>
<dbReference type="PANTHER" id="PTHR43108">
    <property type="entry name" value="N-ACETYLGLUCOSAMINE-6-SULFATASE FAMILY MEMBER"/>
    <property type="match status" value="1"/>
</dbReference>
<comment type="caution">
    <text evidence="17">The sequence shown here is derived from an EMBL/GenBank/DDBJ whole genome shotgun (WGS) entry which is preliminary data.</text>
</comment>
<evidence type="ECO:0000256" key="8">
    <source>
        <dbReference type="ARBA" id="ARBA00022801"/>
    </source>
</evidence>
<evidence type="ECO:0000256" key="5">
    <source>
        <dbReference type="ARBA" id="ARBA00008779"/>
    </source>
</evidence>
<evidence type="ECO:0000256" key="13">
    <source>
        <dbReference type="SAM" id="MobiDB-lite"/>
    </source>
</evidence>
<evidence type="ECO:0000256" key="14">
    <source>
        <dbReference type="SAM" id="SignalP"/>
    </source>
</evidence>
<evidence type="ECO:0000256" key="6">
    <source>
        <dbReference type="ARBA" id="ARBA00022723"/>
    </source>
</evidence>
<feature type="compositionally biased region" description="Acidic residues" evidence="13">
    <location>
        <begin position="829"/>
        <end position="842"/>
    </location>
</feature>
<evidence type="ECO:0000256" key="4">
    <source>
        <dbReference type="ARBA" id="ARBA00004348"/>
    </source>
</evidence>
<comment type="subcellular location">
    <subcellularLocation>
        <location evidence="3">Cell surface</location>
    </subcellularLocation>
    <subcellularLocation>
        <location evidence="2">Endoplasmic reticulum</location>
    </subcellularLocation>
    <subcellularLocation>
        <location evidence="4">Golgi apparatus</location>
        <location evidence="4">Golgi stack</location>
    </subcellularLocation>
</comment>
<evidence type="ECO:0000256" key="11">
    <source>
        <dbReference type="ARBA" id="ARBA00023034"/>
    </source>
</evidence>
<feature type="domain" description="Sulfatase N-terminal" evidence="15">
    <location>
        <begin position="42"/>
        <end position="373"/>
    </location>
</feature>
<comment type="similarity">
    <text evidence="5">Belongs to the sulfatase family.</text>
</comment>
<evidence type="ECO:0000259" key="16">
    <source>
        <dbReference type="Pfam" id="PF12548"/>
    </source>
</evidence>
<keyword evidence="6" id="KW-0479">Metal-binding</keyword>
<evidence type="ECO:0000259" key="15">
    <source>
        <dbReference type="Pfam" id="PF00884"/>
    </source>
</evidence>
<evidence type="ECO:0000256" key="12">
    <source>
        <dbReference type="ARBA" id="ARBA00023180"/>
    </source>
</evidence>
<protein>
    <submittedName>
        <fullName evidence="17">Extracellular sulfatase Sulf-1</fullName>
    </submittedName>
</protein>
<organism evidence="17 18">
    <name type="scientific">Mizuhopecten yessoensis</name>
    <name type="common">Japanese scallop</name>
    <name type="synonym">Patinopecten yessoensis</name>
    <dbReference type="NCBI Taxonomy" id="6573"/>
    <lineage>
        <taxon>Eukaryota</taxon>
        <taxon>Metazoa</taxon>
        <taxon>Spiralia</taxon>
        <taxon>Lophotrochozoa</taxon>
        <taxon>Mollusca</taxon>
        <taxon>Bivalvia</taxon>
        <taxon>Autobranchia</taxon>
        <taxon>Pteriomorphia</taxon>
        <taxon>Pectinida</taxon>
        <taxon>Pectinoidea</taxon>
        <taxon>Pectinidae</taxon>
        <taxon>Mizuhopecten</taxon>
    </lineage>
</organism>
<keyword evidence="7 14" id="KW-0732">Signal</keyword>
<keyword evidence="11" id="KW-0333">Golgi apparatus</keyword>
<dbReference type="PROSITE" id="PS00523">
    <property type="entry name" value="SULFATASE_1"/>
    <property type="match status" value="1"/>
</dbReference>
<feature type="region of interest" description="Disordered" evidence="13">
    <location>
        <begin position="676"/>
        <end position="710"/>
    </location>
</feature>
<evidence type="ECO:0000256" key="7">
    <source>
        <dbReference type="ARBA" id="ARBA00022729"/>
    </source>
</evidence>
<keyword evidence="10" id="KW-0106">Calcium</keyword>
<dbReference type="OrthoDB" id="96314at2759"/>
<dbReference type="GO" id="GO:0005539">
    <property type="term" value="F:glycosaminoglycan binding"/>
    <property type="evidence" value="ECO:0007669"/>
    <property type="project" value="TreeGrafter"/>
</dbReference>
<dbReference type="InterPro" id="IPR024607">
    <property type="entry name" value="Sulfatase_CS"/>
</dbReference>
<feature type="region of interest" description="Disordered" evidence="13">
    <location>
        <begin position="641"/>
        <end position="662"/>
    </location>
</feature>
<dbReference type="GO" id="GO:0046872">
    <property type="term" value="F:metal ion binding"/>
    <property type="evidence" value="ECO:0007669"/>
    <property type="project" value="UniProtKB-KW"/>
</dbReference>
<evidence type="ECO:0000256" key="3">
    <source>
        <dbReference type="ARBA" id="ARBA00004241"/>
    </source>
</evidence>
<dbReference type="Gene3D" id="3.40.720.10">
    <property type="entry name" value="Alkaline Phosphatase, subunit A"/>
    <property type="match status" value="1"/>
</dbReference>
<dbReference type="GO" id="GO:0008449">
    <property type="term" value="F:N-acetylglucosamine-6-sulfatase activity"/>
    <property type="evidence" value="ECO:0007669"/>
    <property type="project" value="TreeGrafter"/>
</dbReference>
<dbReference type="GO" id="GO:0005783">
    <property type="term" value="C:endoplasmic reticulum"/>
    <property type="evidence" value="ECO:0007669"/>
    <property type="project" value="UniProtKB-SubCell"/>
</dbReference>
<dbReference type="Proteomes" id="UP000242188">
    <property type="component" value="Unassembled WGS sequence"/>
</dbReference>
<reference evidence="17 18" key="1">
    <citation type="journal article" date="2017" name="Nat. Ecol. Evol.">
        <title>Scallop genome provides insights into evolution of bilaterian karyotype and development.</title>
        <authorList>
            <person name="Wang S."/>
            <person name="Zhang J."/>
            <person name="Jiao W."/>
            <person name="Li J."/>
            <person name="Xun X."/>
            <person name="Sun Y."/>
            <person name="Guo X."/>
            <person name="Huan P."/>
            <person name="Dong B."/>
            <person name="Zhang L."/>
            <person name="Hu X."/>
            <person name="Sun X."/>
            <person name="Wang J."/>
            <person name="Zhao C."/>
            <person name="Wang Y."/>
            <person name="Wang D."/>
            <person name="Huang X."/>
            <person name="Wang R."/>
            <person name="Lv J."/>
            <person name="Li Y."/>
            <person name="Zhang Z."/>
            <person name="Liu B."/>
            <person name="Lu W."/>
            <person name="Hui Y."/>
            <person name="Liang J."/>
            <person name="Zhou Z."/>
            <person name="Hou R."/>
            <person name="Li X."/>
            <person name="Liu Y."/>
            <person name="Li H."/>
            <person name="Ning X."/>
            <person name="Lin Y."/>
            <person name="Zhao L."/>
            <person name="Xing Q."/>
            <person name="Dou J."/>
            <person name="Li Y."/>
            <person name="Mao J."/>
            <person name="Guo H."/>
            <person name="Dou H."/>
            <person name="Li T."/>
            <person name="Mu C."/>
            <person name="Jiang W."/>
            <person name="Fu Q."/>
            <person name="Fu X."/>
            <person name="Miao Y."/>
            <person name="Liu J."/>
            <person name="Yu Q."/>
            <person name="Li R."/>
            <person name="Liao H."/>
            <person name="Li X."/>
            <person name="Kong Y."/>
            <person name="Jiang Z."/>
            <person name="Chourrout D."/>
            <person name="Li R."/>
            <person name="Bao Z."/>
        </authorList>
    </citation>
    <scope>NUCLEOTIDE SEQUENCE [LARGE SCALE GENOMIC DNA]</scope>
    <source>
        <strain evidence="17 18">PY_sf001</strain>
    </source>
</reference>
<dbReference type="GO" id="GO:0005795">
    <property type="term" value="C:Golgi stack"/>
    <property type="evidence" value="ECO:0007669"/>
    <property type="project" value="UniProtKB-SubCell"/>
</dbReference>
<feature type="chain" id="PRO_5013210758" evidence="14">
    <location>
        <begin position="24"/>
        <end position="852"/>
    </location>
</feature>
<dbReference type="InterPro" id="IPR017850">
    <property type="entry name" value="Alkaline_phosphatase_core_sf"/>
</dbReference>
<dbReference type="GO" id="GO:0009986">
    <property type="term" value="C:cell surface"/>
    <property type="evidence" value="ECO:0007669"/>
    <property type="project" value="UniProtKB-SubCell"/>
</dbReference>
<evidence type="ECO:0000256" key="2">
    <source>
        <dbReference type="ARBA" id="ARBA00004240"/>
    </source>
</evidence>
<dbReference type="InterPro" id="IPR024609">
    <property type="entry name" value="Extracellular_sulfatase_C"/>
</dbReference>
<dbReference type="InterPro" id="IPR000917">
    <property type="entry name" value="Sulfatase_N"/>
</dbReference>
<dbReference type="Pfam" id="PF12548">
    <property type="entry name" value="DUF3740"/>
    <property type="match status" value="1"/>
</dbReference>
<sequence length="852" mass="100378">MTSTIHVSYLLLIVGILAWCATAWVDSTPRRPNRRKNKQTKPNIIVIMTDDQDILLGSMEVMPKTLRIMRDQGLEFNNSFVSSPMCCPSRSSFLTGLYPHNHNVYTNNENCSGDYWIQNHEPNTFATYLNNAGYRTGYFGKYLNKYNGSYIPPGWREWVGLVRNSRFYNYSINFNGNKMEHGDNYYGDYLTDLIANDSVTFLKQSKEYFKRRPVLMVLSTPAPHGPEDSAPQYQHLFYNNTLHRTPTWNMAPNLDKQYLLKITKQMEPIHQKFTDVLQQKRLQTLQSVDDLVEKVYTELWMLGELDNTYIIYTSDHGYHLGQYGVIKGKGLPYDFDIRVPLYIRGPGIKPRSRVSNVVMNVDLAPTILDMAGVPIPDHMDGRSILKLIKSYKDSTSVDDKEFVQMKKPWRDTVLLERGKITKNKQKILMKEQNQLFLDNLSNMDNIPPQILQYATRKQRRILKQCSKSKNKPPCKVGQRYQCIQEPGRKLPRLQKCRSKDLALGQNVQGDSPYPTMQQKPCRCPPMMNAQERRNQEQFLLNHVNKDFKPKFISRRKRQLPYDLVDDPFSDDFNEQYPQMELFEPRCRELPNNTIMCDQELYNNVDAWKNHKGQLDEMIQEYRKMLEDLRTYRRHLKTTKPKDSYLSQFGDDESGPGYLDNTDGYLSPDLTDPDCDCDDNLPGTIQEKRQRRKDKRKERKRRKFRKRRKNKDCNKPDMNCFTHDHTHWRTPPLWDYGPFCYCTNSNNNTYWCLRTVNQTHDLLYCEFINNFISYYDLLTDPFQEVNTIHQVNYGVLQQLHDQLNEMRACKGHRECDKAGTLKERRNRDNFDDDDDFNDEELNDYIDNGNTDFS</sequence>
<name>A0A210QIM5_MIZYE</name>
<feature type="signal peptide" evidence="14">
    <location>
        <begin position="1"/>
        <end position="23"/>
    </location>
</feature>
<feature type="region of interest" description="Disordered" evidence="13">
    <location>
        <begin position="824"/>
        <end position="852"/>
    </location>
</feature>
<keyword evidence="12" id="KW-0325">Glycoprotein</keyword>
<keyword evidence="18" id="KW-1185">Reference proteome</keyword>
<comment type="cofactor">
    <cofactor evidence="1">
        <name>Ca(2+)</name>
        <dbReference type="ChEBI" id="CHEBI:29108"/>
    </cofactor>
</comment>
<dbReference type="Pfam" id="PF00884">
    <property type="entry name" value="Sulfatase"/>
    <property type="match status" value="1"/>
</dbReference>
<evidence type="ECO:0000256" key="1">
    <source>
        <dbReference type="ARBA" id="ARBA00001913"/>
    </source>
</evidence>
<dbReference type="PANTHER" id="PTHR43108:SF16">
    <property type="entry name" value="EXTRACELLULAR SULFATASE SULF-1 HOMOLOG"/>
    <property type="match status" value="1"/>
</dbReference>
<feature type="domain" description="Extracellular sulfatase C-terminal" evidence="16">
    <location>
        <begin position="585"/>
        <end position="642"/>
    </location>
</feature>
<keyword evidence="9" id="KW-0256">Endoplasmic reticulum</keyword>
<dbReference type="EMBL" id="NEDP02003463">
    <property type="protein sequence ID" value="OWF48613.1"/>
    <property type="molecule type" value="Genomic_DNA"/>
</dbReference>
<gene>
    <name evidence="17" type="ORF">KP79_PYT01159</name>
</gene>
<keyword evidence="8" id="KW-0378">Hydrolase</keyword>
<dbReference type="AlphaFoldDB" id="A0A210QIM5"/>
<accession>A0A210QIM5</accession>
<proteinExistence type="inferred from homology"/>
<dbReference type="SUPFAM" id="SSF53649">
    <property type="entry name" value="Alkaline phosphatase-like"/>
    <property type="match status" value="2"/>
</dbReference>
<evidence type="ECO:0000256" key="9">
    <source>
        <dbReference type="ARBA" id="ARBA00022824"/>
    </source>
</evidence>
<feature type="compositionally biased region" description="Basic residues" evidence="13">
    <location>
        <begin position="688"/>
        <end position="709"/>
    </location>
</feature>
<dbReference type="CDD" id="cd16147">
    <property type="entry name" value="G6S"/>
    <property type="match status" value="1"/>
</dbReference>
<evidence type="ECO:0000313" key="18">
    <source>
        <dbReference type="Proteomes" id="UP000242188"/>
    </source>
</evidence>